<feature type="region of interest" description="Disordered" evidence="1">
    <location>
        <begin position="104"/>
        <end position="127"/>
    </location>
</feature>
<dbReference type="OrthoDB" id="3560259at2759"/>
<proteinExistence type="predicted"/>
<keyword evidence="4" id="KW-1185">Reference proteome</keyword>
<evidence type="ECO:0000313" key="3">
    <source>
        <dbReference type="EMBL" id="KAJ8067566.1"/>
    </source>
</evidence>
<name>A0A9X0ARD8_9HELO</name>
<dbReference type="AlphaFoldDB" id="A0A9X0ARD8"/>
<reference evidence="3" key="1">
    <citation type="submission" date="2022-11" db="EMBL/GenBank/DDBJ databases">
        <title>Genome Resource of Sclerotinia nivalis Strain SnTB1, a Plant Pathogen Isolated from American Ginseng.</title>
        <authorList>
            <person name="Fan S."/>
        </authorList>
    </citation>
    <scope>NUCLEOTIDE SEQUENCE</scope>
    <source>
        <strain evidence="3">SnTB1</strain>
    </source>
</reference>
<dbReference type="EMBL" id="JAPEIS010000004">
    <property type="protein sequence ID" value="KAJ8067566.1"/>
    <property type="molecule type" value="Genomic_DNA"/>
</dbReference>
<feature type="compositionally biased region" description="Polar residues" evidence="1">
    <location>
        <begin position="109"/>
        <end position="127"/>
    </location>
</feature>
<dbReference type="Proteomes" id="UP001152300">
    <property type="component" value="Unassembled WGS sequence"/>
</dbReference>
<evidence type="ECO:0000256" key="1">
    <source>
        <dbReference type="SAM" id="MobiDB-lite"/>
    </source>
</evidence>
<evidence type="ECO:0000256" key="2">
    <source>
        <dbReference type="SAM" id="Phobius"/>
    </source>
</evidence>
<evidence type="ECO:0000313" key="4">
    <source>
        <dbReference type="Proteomes" id="UP001152300"/>
    </source>
</evidence>
<feature type="transmembrane region" description="Helical" evidence="2">
    <location>
        <begin position="76"/>
        <end position="101"/>
    </location>
</feature>
<sequence>MPEKLRAIESPIPIPPEAGLEVSCPRPISQQDGLQVDWEAQKKYETALMQQEIVAELEGNRQLLRHYRKVLGVRVLWFWVLVMVLAALLAAGIGGGIAGGMKSRDKNSNLKQNQTQSTPTLTNVTSPCQTDPYSNNTIVQAIPGMDMTPTNFRLFCNRTFDVDSSRMLQRFAVPNTVADLGGCMEACLDYNAGNGTECGIQGSDDICYAVTINKNETSGQQWCRLFAASGWGTDEAGADCAVNLSQPSLLSSTRSSTTSTISSARSLLGTEEIYTTNGVVTTVIVATSLLHVVTVSSVMIGGQIFTALPPLSTLN</sequence>
<accession>A0A9X0ARD8</accession>
<protein>
    <submittedName>
        <fullName evidence="3">Uncharacterized protein</fullName>
    </submittedName>
</protein>
<keyword evidence="2" id="KW-1133">Transmembrane helix</keyword>
<keyword evidence="2" id="KW-0472">Membrane</keyword>
<gene>
    <name evidence="3" type="ORF">OCU04_004906</name>
</gene>
<organism evidence="3 4">
    <name type="scientific">Sclerotinia nivalis</name>
    <dbReference type="NCBI Taxonomy" id="352851"/>
    <lineage>
        <taxon>Eukaryota</taxon>
        <taxon>Fungi</taxon>
        <taxon>Dikarya</taxon>
        <taxon>Ascomycota</taxon>
        <taxon>Pezizomycotina</taxon>
        <taxon>Leotiomycetes</taxon>
        <taxon>Helotiales</taxon>
        <taxon>Sclerotiniaceae</taxon>
        <taxon>Sclerotinia</taxon>
    </lineage>
</organism>
<comment type="caution">
    <text evidence="3">The sequence shown here is derived from an EMBL/GenBank/DDBJ whole genome shotgun (WGS) entry which is preliminary data.</text>
</comment>
<keyword evidence="2" id="KW-0812">Transmembrane</keyword>